<dbReference type="GO" id="GO:0016757">
    <property type="term" value="F:glycosyltransferase activity"/>
    <property type="evidence" value="ECO:0007669"/>
    <property type="project" value="InterPro"/>
</dbReference>
<dbReference type="PANTHER" id="PTHR46401">
    <property type="entry name" value="GLYCOSYLTRANSFERASE WBBK-RELATED"/>
    <property type="match status" value="1"/>
</dbReference>
<dbReference type="InterPro" id="IPR001296">
    <property type="entry name" value="Glyco_trans_1"/>
</dbReference>
<dbReference type="EMBL" id="JACXIY010000032">
    <property type="protein sequence ID" value="MBD2871525.1"/>
    <property type="molecule type" value="Genomic_DNA"/>
</dbReference>
<keyword evidence="4" id="KW-1185">Reference proteome</keyword>
<feature type="domain" description="Glycosyl transferase family 1" evidence="2">
    <location>
        <begin position="277"/>
        <end position="368"/>
    </location>
</feature>
<reference evidence="3" key="1">
    <citation type="submission" date="2020-09" db="EMBL/GenBank/DDBJ databases">
        <title>A novel bacterium of genus Paenibacillus, isolated from South China Sea.</title>
        <authorList>
            <person name="Huang H."/>
            <person name="Mo K."/>
            <person name="Hu Y."/>
        </authorList>
    </citation>
    <scope>NUCLEOTIDE SEQUENCE</scope>
    <source>
        <strain evidence="3">IB182493</strain>
    </source>
</reference>
<accession>A0A927CTZ0</accession>
<dbReference type="Gene3D" id="3.40.50.11090">
    <property type="match status" value="1"/>
</dbReference>
<dbReference type="Pfam" id="PF00534">
    <property type="entry name" value="Glycos_transf_1"/>
    <property type="match status" value="1"/>
</dbReference>
<name>A0A927CTZ0_9BACL</name>
<evidence type="ECO:0000259" key="2">
    <source>
        <dbReference type="Pfam" id="PF00534"/>
    </source>
</evidence>
<gene>
    <name evidence="3" type="ORF">IDH41_23320</name>
</gene>
<dbReference type="SUPFAM" id="SSF53756">
    <property type="entry name" value="UDP-Glycosyltransferase/glycogen phosphorylase"/>
    <property type="match status" value="1"/>
</dbReference>
<dbReference type="GO" id="GO:0009103">
    <property type="term" value="P:lipopolysaccharide biosynthetic process"/>
    <property type="evidence" value="ECO:0007669"/>
    <property type="project" value="TreeGrafter"/>
</dbReference>
<evidence type="ECO:0000256" key="1">
    <source>
        <dbReference type="ARBA" id="ARBA00022679"/>
    </source>
</evidence>
<dbReference type="CDD" id="cd03801">
    <property type="entry name" value="GT4_PimA-like"/>
    <property type="match status" value="1"/>
</dbReference>
<comment type="caution">
    <text evidence="3">The sequence shown here is derived from an EMBL/GenBank/DDBJ whole genome shotgun (WGS) entry which is preliminary data.</text>
</comment>
<evidence type="ECO:0000313" key="3">
    <source>
        <dbReference type="EMBL" id="MBD2871525.1"/>
    </source>
</evidence>
<proteinExistence type="predicted"/>
<dbReference type="Proteomes" id="UP000632125">
    <property type="component" value="Unassembled WGS sequence"/>
</dbReference>
<dbReference type="AlphaFoldDB" id="A0A927CTZ0"/>
<dbReference type="Gene3D" id="3.40.50.2000">
    <property type="entry name" value="Glycogen Phosphorylase B"/>
    <property type="match status" value="1"/>
</dbReference>
<dbReference type="PANTHER" id="PTHR46401:SF2">
    <property type="entry name" value="GLYCOSYLTRANSFERASE WBBK-RELATED"/>
    <property type="match status" value="1"/>
</dbReference>
<protein>
    <submittedName>
        <fullName evidence="3">Glycosyltransferase family 4 protein</fullName>
    </submittedName>
</protein>
<dbReference type="RefSeq" id="WP_190865394.1">
    <property type="nucleotide sequence ID" value="NZ_JACXIY010000032.1"/>
</dbReference>
<keyword evidence="1" id="KW-0808">Transferase</keyword>
<sequence>MKSKDHKVRPKLLMRTKKKKNRGSNLAGAGWRKLLLKRERSRLEGYNVGWRYGYRDGRWAAIKEGICKPKIAYVIPGCSISGGLAVILQHANRLKQRGYDVILISMNESTQVNWYPIQVPIVKKSEAPSDRDVVVATFWATLNTARKIEAKKRIYFIQSDESRFYSPTSLKSKLAYNTYKTKDFTFMTMAGWLKKWLLQRFKKHAVYIPNGLDSELMHETIPIEPKGDRIRVLLEGPIAVKYKGMSDAFAAVKELDCEVWCVSSAGRPDPSWRCDRFYEGVSYETMKHIYSSCHILLKMSRVESFLYPPLEMMACGGVSVVAEVTGTDEYLINNYNSLVIPNDVRAASDAVQRLIADQALRERLIAGGHETVMKWGWDRSIDMLEHALTGHL</sequence>
<organism evidence="3 4">
    <name type="scientific">Paenibacillus arenilitoris</name>
    <dbReference type="NCBI Taxonomy" id="2772299"/>
    <lineage>
        <taxon>Bacteria</taxon>
        <taxon>Bacillati</taxon>
        <taxon>Bacillota</taxon>
        <taxon>Bacilli</taxon>
        <taxon>Bacillales</taxon>
        <taxon>Paenibacillaceae</taxon>
        <taxon>Paenibacillus</taxon>
    </lineage>
</organism>
<evidence type="ECO:0000313" key="4">
    <source>
        <dbReference type="Proteomes" id="UP000632125"/>
    </source>
</evidence>